<dbReference type="EMBL" id="MXAN01000094">
    <property type="protein sequence ID" value="OPH34055.1"/>
    <property type="molecule type" value="Genomic_DNA"/>
</dbReference>
<sequence length="98" mass="11251">MPIRYKEVVKTVVFDVIDTDDDGLVYRLEVLKSSSGFRGELFRLDTFSLQCSFVDSKPDESFYVLDTHSHSIDLDEKIFDDPQSCIDFVANALQENFS</sequence>
<reference evidence="2" key="1">
    <citation type="submission" date="2017-03" db="EMBL/GenBank/DDBJ databases">
        <title>Draft genome sequence of Moraxella equi CCUG 4950T type strain.</title>
        <authorList>
            <person name="Salva-Serra F."/>
            <person name="Engstrom-Jakobsson H."/>
            <person name="Thorell K."/>
            <person name="Jaen-Luchoro D."/>
            <person name="Gonzales-Siles L."/>
            <person name="Karlsson R."/>
            <person name="Yazdan S."/>
            <person name="Boulund F."/>
            <person name="Johnning A."/>
            <person name="Engstrand L."/>
            <person name="Kristiansson E."/>
            <person name="Moore E."/>
        </authorList>
    </citation>
    <scope>NUCLEOTIDE SEQUENCE [LARGE SCALE GENOMIC DNA]</scope>
    <source>
        <strain evidence="2">CCUG 4441</strain>
    </source>
</reference>
<name>A0A1V4GN88_MORLA</name>
<dbReference type="Proteomes" id="UP000191025">
    <property type="component" value="Unassembled WGS sequence"/>
</dbReference>
<proteinExistence type="predicted"/>
<evidence type="ECO:0000313" key="2">
    <source>
        <dbReference type="Proteomes" id="UP000191025"/>
    </source>
</evidence>
<organism evidence="1 2">
    <name type="scientific">Moraxella lacunata</name>
    <dbReference type="NCBI Taxonomy" id="477"/>
    <lineage>
        <taxon>Bacteria</taxon>
        <taxon>Pseudomonadati</taxon>
        <taxon>Pseudomonadota</taxon>
        <taxon>Gammaproteobacteria</taxon>
        <taxon>Moraxellales</taxon>
        <taxon>Moraxellaceae</taxon>
        <taxon>Moraxella</taxon>
    </lineage>
</organism>
<dbReference type="AlphaFoldDB" id="A0A1V4GN88"/>
<protein>
    <submittedName>
        <fullName evidence="1">Uncharacterized protein</fullName>
    </submittedName>
</protein>
<gene>
    <name evidence="1" type="ORF">B5J94_11895</name>
</gene>
<comment type="caution">
    <text evidence="1">The sequence shown here is derived from an EMBL/GenBank/DDBJ whole genome shotgun (WGS) entry which is preliminary data.</text>
</comment>
<dbReference type="RefSeq" id="WP_062501539.1">
    <property type="nucleotide sequence ID" value="NZ_MXAN01000094.1"/>
</dbReference>
<accession>A0A1V4GN88</accession>
<evidence type="ECO:0000313" key="1">
    <source>
        <dbReference type="EMBL" id="OPH34055.1"/>
    </source>
</evidence>